<dbReference type="GO" id="GO:0005524">
    <property type="term" value="F:ATP binding"/>
    <property type="evidence" value="ECO:0007669"/>
    <property type="project" value="UniProtKB-KW"/>
</dbReference>
<feature type="transmembrane region" description="Helical" evidence="8">
    <location>
        <begin position="22"/>
        <end position="44"/>
    </location>
</feature>
<organism evidence="11 12">
    <name type="scientific">Micromonospora qiuiae</name>
    <dbReference type="NCBI Taxonomy" id="502268"/>
    <lineage>
        <taxon>Bacteria</taxon>
        <taxon>Bacillati</taxon>
        <taxon>Actinomycetota</taxon>
        <taxon>Actinomycetes</taxon>
        <taxon>Micromonosporales</taxon>
        <taxon>Micromonosporaceae</taxon>
        <taxon>Micromonospora</taxon>
    </lineage>
</organism>
<dbReference type="PANTHER" id="PTHR24221:SF654">
    <property type="entry name" value="ATP-BINDING CASSETTE SUB-FAMILY B MEMBER 6"/>
    <property type="match status" value="1"/>
</dbReference>
<dbReference type="InterPro" id="IPR039421">
    <property type="entry name" value="Type_1_exporter"/>
</dbReference>
<gene>
    <name evidence="11" type="ORF">Vqi01_54010</name>
</gene>
<dbReference type="InterPro" id="IPR011527">
    <property type="entry name" value="ABC1_TM_dom"/>
</dbReference>
<dbReference type="SUPFAM" id="SSF90123">
    <property type="entry name" value="ABC transporter transmembrane region"/>
    <property type="match status" value="1"/>
</dbReference>
<dbReference type="RefSeq" id="WP_204037921.1">
    <property type="nucleotide sequence ID" value="NZ_BOPC01000102.1"/>
</dbReference>
<dbReference type="Pfam" id="PF00005">
    <property type="entry name" value="ABC_tran"/>
    <property type="match status" value="1"/>
</dbReference>
<dbReference type="EMBL" id="BOPC01000102">
    <property type="protein sequence ID" value="GIJ30239.1"/>
    <property type="molecule type" value="Genomic_DNA"/>
</dbReference>
<evidence type="ECO:0000256" key="7">
    <source>
        <dbReference type="SAM" id="MobiDB-lite"/>
    </source>
</evidence>
<name>A0ABQ4JL92_9ACTN</name>
<dbReference type="Gene3D" id="3.40.50.300">
    <property type="entry name" value="P-loop containing nucleotide triphosphate hydrolases"/>
    <property type="match status" value="1"/>
</dbReference>
<keyword evidence="12" id="KW-1185">Reference proteome</keyword>
<evidence type="ECO:0000256" key="5">
    <source>
        <dbReference type="ARBA" id="ARBA00022989"/>
    </source>
</evidence>
<evidence type="ECO:0000313" key="11">
    <source>
        <dbReference type="EMBL" id="GIJ30239.1"/>
    </source>
</evidence>
<dbReference type="SUPFAM" id="SSF52540">
    <property type="entry name" value="P-loop containing nucleoside triphosphate hydrolases"/>
    <property type="match status" value="1"/>
</dbReference>
<evidence type="ECO:0000256" key="3">
    <source>
        <dbReference type="ARBA" id="ARBA00022741"/>
    </source>
</evidence>
<dbReference type="InterPro" id="IPR003439">
    <property type="entry name" value="ABC_transporter-like_ATP-bd"/>
</dbReference>
<feature type="transmembrane region" description="Helical" evidence="8">
    <location>
        <begin position="56"/>
        <end position="74"/>
    </location>
</feature>
<evidence type="ECO:0000259" key="9">
    <source>
        <dbReference type="PROSITE" id="PS50893"/>
    </source>
</evidence>
<evidence type="ECO:0000256" key="8">
    <source>
        <dbReference type="SAM" id="Phobius"/>
    </source>
</evidence>
<evidence type="ECO:0000256" key="6">
    <source>
        <dbReference type="ARBA" id="ARBA00023136"/>
    </source>
</evidence>
<dbReference type="PROSITE" id="PS50893">
    <property type="entry name" value="ABC_TRANSPORTER_2"/>
    <property type="match status" value="1"/>
</dbReference>
<comment type="caution">
    <text evidence="11">The sequence shown here is derived from an EMBL/GenBank/DDBJ whole genome shotgun (WGS) entry which is preliminary data.</text>
</comment>
<dbReference type="Gene3D" id="1.20.1560.10">
    <property type="entry name" value="ABC transporter type 1, transmembrane domain"/>
    <property type="match status" value="1"/>
</dbReference>
<sequence>MTSVGAFTRATLRAQRAALARLAAWSLAEVLPAALVGLLTARAVDDGFLAGRPTIGLLWLALLGLAVLVGAAGTNRTYACLGDLVEPFRDDLLRRVTAGALANATGGRVDDAAVARLTHQVEMVRDTWAGLLMVVRGFLFAAGAALIGLFSLAAPVALLVAVPVLAGLGLFAAVLPAMIARQREYVRSDEQLGQVAVAALAGHRDVTVSGTREQVTRWVGSHIDAQARVERRLATMAATRGLSLAVGGWLPVPVVLLAAPWLVRQGLGPGALLGALVYVIRGVQPALHTLVQGVAAGGLRFTVTLDRLLRTSAPADLAASTGSAVSAGSAGSTASADERAATAAADAPARAVRPETSALSLRAVTFRYGPHADPVLDDFDLDVPEGDHLVIVGASGVGKSTLASLIAGVLRPQSGTVHIGGLPVAGASPDDLARRRVLIPQEAYVFTGTVRDNLRYLSPGMTDGVITRAAARLGLSGLVERLGGLDATLHPAGLSAGERQQVALLRAWLAPAPVVILDEATCHLDPAAEARLETAFAERPGTLLVIAHRVSSALRARRVLLLDGQRAHLDSHQGLLTRSAAYRELVGYWEAGGQPVRSTPTRGRSAPLPTGSAPRSSP</sequence>
<dbReference type="InterPro" id="IPR036640">
    <property type="entry name" value="ABC1_TM_sf"/>
</dbReference>
<evidence type="ECO:0000256" key="2">
    <source>
        <dbReference type="ARBA" id="ARBA00022692"/>
    </source>
</evidence>
<keyword evidence="6 8" id="KW-0472">Membrane</keyword>
<evidence type="ECO:0000256" key="4">
    <source>
        <dbReference type="ARBA" id="ARBA00022840"/>
    </source>
</evidence>
<feature type="domain" description="ABC transporter" evidence="9">
    <location>
        <begin position="359"/>
        <end position="589"/>
    </location>
</feature>
<feature type="transmembrane region" description="Helical" evidence="8">
    <location>
        <begin position="128"/>
        <end position="150"/>
    </location>
</feature>
<keyword evidence="4 11" id="KW-0067">ATP-binding</keyword>
<dbReference type="InterPro" id="IPR027417">
    <property type="entry name" value="P-loop_NTPase"/>
</dbReference>
<keyword evidence="3" id="KW-0547">Nucleotide-binding</keyword>
<keyword evidence="5 8" id="KW-1133">Transmembrane helix</keyword>
<dbReference type="CDD" id="cd03228">
    <property type="entry name" value="ABCC_MRP_Like"/>
    <property type="match status" value="1"/>
</dbReference>
<accession>A0ABQ4JL92</accession>
<evidence type="ECO:0000313" key="12">
    <source>
        <dbReference type="Proteomes" id="UP000653076"/>
    </source>
</evidence>
<proteinExistence type="predicted"/>
<comment type="subcellular location">
    <subcellularLocation>
        <location evidence="1">Cell membrane</location>
        <topology evidence="1">Multi-pass membrane protein</topology>
    </subcellularLocation>
</comment>
<dbReference type="Proteomes" id="UP000653076">
    <property type="component" value="Unassembled WGS sequence"/>
</dbReference>
<protein>
    <submittedName>
        <fullName evidence="11">ABC transporter ATP-binding protein</fullName>
    </submittedName>
</protein>
<dbReference type="SMART" id="SM00382">
    <property type="entry name" value="AAA"/>
    <property type="match status" value="1"/>
</dbReference>
<evidence type="ECO:0000256" key="1">
    <source>
        <dbReference type="ARBA" id="ARBA00004651"/>
    </source>
</evidence>
<evidence type="ECO:0000259" key="10">
    <source>
        <dbReference type="PROSITE" id="PS50929"/>
    </source>
</evidence>
<reference evidence="11 12" key="1">
    <citation type="submission" date="2021-01" db="EMBL/GenBank/DDBJ databases">
        <title>Whole genome shotgun sequence of Verrucosispora qiuiae NBRC 106684.</title>
        <authorList>
            <person name="Komaki H."/>
            <person name="Tamura T."/>
        </authorList>
    </citation>
    <scope>NUCLEOTIDE SEQUENCE [LARGE SCALE GENOMIC DNA]</scope>
    <source>
        <strain evidence="11 12">NBRC 106684</strain>
    </source>
</reference>
<dbReference type="PANTHER" id="PTHR24221">
    <property type="entry name" value="ATP-BINDING CASSETTE SUB-FAMILY B"/>
    <property type="match status" value="1"/>
</dbReference>
<feature type="transmembrane region" description="Helical" evidence="8">
    <location>
        <begin position="241"/>
        <end position="263"/>
    </location>
</feature>
<dbReference type="PROSITE" id="PS50929">
    <property type="entry name" value="ABC_TM1F"/>
    <property type="match status" value="1"/>
</dbReference>
<feature type="region of interest" description="Disordered" evidence="7">
    <location>
        <begin position="593"/>
        <end position="618"/>
    </location>
</feature>
<keyword evidence="2 8" id="KW-0812">Transmembrane</keyword>
<feature type="domain" description="ABC transmembrane type-1" evidence="10">
    <location>
        <begin position="22"/>
        <end position="285"/>
    </location>
</feature>
<dbReference type="InterPro" id="IPR003593">
    <property type="entry name" value="AAA+_ATPase"/>
</dbReference>
<feature type="transmembrane region" description="Helical" evidence="8">
    <location>
        <begin position="156"/>
        <end position="179"/>
    </location>
</feature>